<dbReference type="InterPro" id="IPR000014">
    <property type="entry name" value="PAS"/>
</dbReference>
<evidence type="ECO:0000259" key="9">
    <source>
        <dbReference type="PROSITE" id="PS50111"/>
    </source>
</evidence>
<feature type="domain" description="HAMP" evidence="11">
    <location>
        <begin position="379"/>
        <end position="432"/>
    </location>
</feature>
<dbReference type="InterPro" id="IPR004090">
    <property type="entry name" value="Chemotax_Me-accpt_rcpt"/>
</dbReference>
<sequence>MAAAYLERKRCQEWSSKMRINHPVTGQERPFPKGKVIISRTDARGHITHVNDAFIGISGFTREELVGQPHNLLRHPDVPPEVFRDVWATIQAGRPWTGVIKNRCKNGDHYWVRANLTGLPDGSGYMSVRTEASRSEIQTTEALFAQLHARRAPHLLGGRTLPTGGLGRLVSFNRHVRLAWRFWATFLVFALLMLLGAGIAQYGQQVLGTELRNLIERDQIRLQAYADMHAQGLQAGQALRNVILDPQNSTSATGLETADTAFMAALTRAGQLTQDDGERQALEKIRAQHEIERQLRAGIVAQARAGERDAAIAALNHDGTPAWLALEQLILAQQEASRQQSDAAALETLAEARQRRTLGLVAIALSLLAGIAMFAAMISYLARNMAKTRELLRGIAESGDLSAPLPIGMYDEIGEVLTQIAIMRNKLHELVADLVDRIATMGPQARALNETSGEGSLAARRQSQAAAAMASAIEQMSVSVDQMRDRANESKALSEQTDQLANSGGRIIRQTAEEISLISSAVQQVVEAVTSLQDHSAHISSIVQVIREIADQTNLLALNAAIEAARAGDSGRGFAVVADEVRGLAERTSRSTVEITQMVAMIQQGTRSVADSMDAATSRVTEGVDLAHRAGDAVTEIQGAVAASAEAVAAIFDALREQASTTHEISRRVEEIAQDSEQGAHAASQTSNAANMLSTLAEEMHQLAQRFRIS</sequence>
<evidence type="ECO:0000256" key="8">
    <source>
        <dbReference type="SAM" id="Phobius"/>
    </source>
</evidence>
<dbReference type="CDD" id="cd00130">
    <property type="entry name" value="PAS"/>
    <property type="match status" value="1"/>
</dbReference>
<reference evidence="13 14" key="2">
    <citation type="submission" date="2017-07" db="EMBL/GenBank/DDBJ databases">
        <title>Candidatus Dactylopiibacterium carminicum, a nitrogen-fixing symbiont of the cochineal insect Dactylopius coccus and Dactylopius opuntiae (Hemiptera: Coccoidea: Dactylopiidae).</title>
        <authorList>
            <person name="Vera A."/>
        </authorList>
    </citation>
    <scope>NUCLEOTIDE SEQUENCE [LARGE SCALE GENOMIC DNA]</scope>
    <source>
        <strain evidence="13 14">NFDCM</strain>
    </source>
</reference>
<dbReference type="EMBL" id="MDUX01000009">
    <property type="protein sequence ID" value="KAF7600099.1"/>
    <property type="molecule type" value="Genomic_DNA"/>
</dbReference>
<dbReference type="InterPro" id="IPR004089">
    <property type="entry name" value="MCPsignal_dom"/>
</dbReference>
<dbReference type="FunFam" id="1.10.287.950:FF:000001">
    <property type="entry name" value="Methyl-accepting chemotaxis sensory transducer"/>
    <property type="match status" value="1"/>
</dbReference>
<evidence type="ECO:0000259" key="11">
    <source>
        <dbReference type="PROSITE" id="PS50885"/>
    </source>
</evidence>
<dbReference type="EMBL" id="NMRN01000010">
    <property type="protein sequence ID" value="PAS94071.1"/>
    <property type="molecule type" value="Genomic_DNA"/>
</dbReference>
<evidence type="ECO:0000256" key="3">
    <source>
        <dbReference type="ARBA" id="ARBA00022989"/>
    </source>
</evidence>
<dbReference type="InterPro" id="IPR013655">
    <property type="entry name" value="PAS_fold_3"/>
</dbReference>
<comment type="subcellular location">
    <subcellularLocation>
        <location evidence="1">Membrane</location>
        <topology evidence="1">Multi-pass membrane protein</topology>
    </subcellularLocation>
</comment>
<dbReference type="PANTHER" id="PTHR32089">
    <property type="entry name" value="METHYL-ACCEPTING CHEMOTAXIS PROTEIN MCPB"/>
    <property type="match status" value="1"/>
</dbReference>
<keyword evidence="15" id="KW-1185">Reference proteome</keyword>
<evidence type="ECO:0000313" key="12">
    <source>
        <dbReference type="EMBL" id="KAF7600099.1"/>
    </source>
</evidence>
<keyword evidence="5 7" id="KW-0807">Transducer</keyword>
<evidence type="ECO:0000313" key="13">
    <source>
        <dbReference type="EMBL" id="PAS94071.1"/>
    </source>
</evidence>
<dbReference type="GO" id="GO:0004888">
    <property type="term" value="F:transmembrane signaling receptor activity"/>
    <property type="evidence" value="ECO:0007669"/>
    <property type="project" value="InterPro"/>
</dbReference>
<feature type="transmembrane region" description="Helical" evidence="8">
    <location>
        <begin position="358"/>
        <end position="382"/>
    </location>
</feature>
<dbReference type="GO" id="GO:0007165">
    <property type="term" value="P:signal transduction"/>
    <property type="evidence" value="ECO:0007669"/>
    <property type="project" value="UniProtKB-KW"/>
</dbReference>
<organism evidence="13 14">
    <name type="scientific">Candidatus Dactylopiibacterium carminicum</name>
    <dbReference type="NCBI Taxonomy" id="857335"/>
    <lineage>
        <taxon>Bacteria</taxon>
        <taxon>Pseudomonadati</taxon>
        <taxon>Pseudomonadota</taxon>
        <taxon>Betaproteobacteria</taxon>
        <taxon>Rhodocyclales</taxon>
        <taxon>Rhodocyclaceae</taxon>
        <taxon>Candidatus Dactylopiibacterium</taxon>
    </lineage>
</organism>
<evidence type="ECO:0008006" key="16">
    <source>
        <dbReference type="Google" id="ProtNLM"/>
    </source>
</evidence>
<dbReference type="AlphaFoldDB" id="A0A272EVD0"/>
<dbReference type="InterPro" id="IPR024478">
    <property type="entry name" value="HlyB_4HB_MCP"/>
</dbReference>
<dbReference type="SUPFAM" id="SSF58104">
    <property type="entry name" value="Methyl-accepting chemotaxis protein (MCP) signaling domain"/>
    <property type="match status" value="1"/>
</dbReference>
<keyword evidence="3 8" id="KW-1133">Transmembrane helix</keyword>
<dbReference type="Proteomes" id="UP000623509">
    <property type="component" value="Unassembled WGS sequence"/>
</dbReference>
<dbReference type="NCBIfam" id="TIGR00229">
    <property type="entry name" value="sensory_box"/>
    <property type="match status" value="1"/>
</dbReference>
<dbReference type="PROSITE" id="PS50885">
    <property type="entry name" value="HAMP"/>
    <property type="match status" value="1"/>
</dbReference>
<evidence type="ECO:0000256" key="1">
    <source>
        <dbReference type="ARBA" id="ARBA00004141"/>
    </source>
</evidence>
<dbReference type="CDD" id="cd11386">
    <property type="entry name" value="MCP_signal"/>
    <property type="match status" value="1"/>
</dbReference>
<evidence type="ECO:0000256" key="5">
    <source>
        <dbReference type="ARBA" id="ARBA00023224"/>
    </source>
</evidence>
<comment type="caution">
    <text evidence="13">The sequence shown here is derived from an EMBL/GenBank/DDBJ whole genome shotgun (WGS) entry which is preliminary data.</text>
</comment>
<dbReference type="Pfam" id="PF00015">
    <property type="entry name" value="MCPsignal"/>
    <property type="match status" value="1"/>
</dbReference>
<keyword evidence="4 8" id="KW-0472">Membrane</keyword>
<dbReference type="Gene3D" id="3.30.450.20">
    <property type="entry name" value="PAS domain"/>
    <property type="match status" value="1"/>
</dbReference>
<dbReference type="GO" id="GO:0016020">
    <property type="term" value="C:membrane"/>
    <property type="evidence" value="ECO:0007669"/>
    <property type="project" value="UniProtKB-SubCell"/>
</dbReference>
<evidence type="ECO:0000256" key="4">
    <source>
        <dbReference type="ARBA" id="ARBA00023136"/>
    </source>
</evidence>
<dbReference type="SMART" id="SM00283">
    <property type="entry name" value="MA"/>
    <property type="match status" value="1"/>
</dbReference>
<dbReference type="Pfam" id="PF12729">
    <property type="entry name" value="4HB_MCP_1"/>
    <property type="match status" value="1"/>
</dbReference>
<gene>
    <name evidence="12" type="ORF">BGI27_04185</name>
    <name evidence="13" type="ORF">CGU29_05370</name>
</gene>
<dbReference type="PRINTS" id="PR00260">
    <property type="entry name" value="CHEMTRNSDUCR"/>
</dbReference>
<evidence type="ECO:0000256" key="7">
    <source>
        <dbReference type="PROSITE-ProRule" id="PRU00284"/>
    </source>
</evidence>
<reference evidence="12 15" key="1">
    <citation type="submission" date="2016-08" db="EMBL/GenBank/DDBJ databases">
        <title>Candidatus Dactylopiibacterium carminicum genome sequence.</title>
        <authorList>
            <person name="Ramirez-Puebla S.T."/>
            <person name="Ormeno-Orrillo E."/>
            <person name="Vera-Ponce De Leon A."/>
            <person name="Luis L."/>
            <person name="Sanchez-Flores A."/>
            <person name="Monica R."/>
            <person name="Martinez-Romero E."/>
        </authorList>
    </citation>
    <scope>NUCLEOTIDE SEQUENCE [LARGE SCALE GENOMIC DNA]</scope>
    <source>
        <strain evidence="12">END1</strain>
    </source>
</reference>
<feature type="domain" description="PAS" evidence="10">
    <location>
        <begin position="42"/>
        <end position="93"/>
    </location>
</feature>
<dbReference type="Gene3D" id="1.10.287.950">
    <property type="entry name" value="Methyl-accepting chemotaxis protein"/>
    <property type="match status" value="1"/>
</dbReference>
<dbReference type="Pfam" id="PF08447">
    <property type="entry name" value="PAS_3"/>
    <property type="match status" value="1"/>
</dbReference>
<evidence type="ECO:0000259" key="10">
    <source>
        <dbReference type="PROSITE" id="PS50112"/>
    </source>
</evidence>
<dbReference type="InterPro" id="IPR035965">
    <property type="entry name" value="PAS-like_dom_sf"/>
</dbReference>
<dbReference type="PROSITE" id="PS50112">
    <property type="entry name" value="PAS"/>
    <property type="match status" value="1"/>
</dbReference>
<dbReference type="Proteomes" id="UP000216107">
    <property type="component" value="Unassembled WGS sequence"/>
</dbReference>
<feature type="transmembrane region" description="Helical" evidence="8">
    <location>
        <begin position="178"/>
        <end position="200"/>
    </location>
</feature>
<dbReference type="InterPro" id="IPR003660">
    <property type="entry name" value="HAMP_dom"/>
</dbReference>
<keyword evidence="2 8" id="KW-0812">Transmembrane</keyword>
<evidence type="ECO:0000313" key="14">
    <source>
        <dbReference type="Proteomes" id="UP000216107"/>
    </source>
</evidence>
<feature type="domain" description="Methyl-accepting transducer" evidence="9">
    <location>
        <begin position="437"/>
        <end position="673"/>
    </location>
</feature>
<dbReference type="SUPFAM" id="SSF55785">
    <property type="entry name" value="PYP-like sensor domain (PAS domain)"/>
    <property type="match status" value="1"/>
</dbReference>
<evidence type="ECO:0000256" key="2">
    <source>
        <dbReference type="ARBA" id="ARBA00022692"/>
    </source>
</evidence>
<dbReference type="PROSITE" id="PS50111">
    <property type="entry name" value="CHEMOTAXIS_TRANSDUC_2"/>
    <property type="match status" value="1"/>
</dbReference>
<name>A0A272EVD0_9RHOO</name>
<protein>
    <recommendedName>
        <fullName evidence="16">Chemotaxis protein</fullName>
    </recommendedName>
</protein>
<evidence type="ECO:0000256" key="6">
    <source>
        <dbReference type="ARBA" id="ARBA00029447"/>
    </source>
</evidence>
<evidence type="ECO:0000313" key="15">
    <source>
        <dbReference type="Proteomes" id="UP000623509"/>
    </source>
</evidence>
<dbReference type="PANTHER" id="PTHR32089:SF119">
    <property type="entry name" value="METHYL-ACCEPTING CHEMOTAXIS PROTEIN CTPL"/>
    <property type="match status" value="1"/>
</dbReference>
<comment type="similarity">
    <text evidence="6">Belongs to the methyl-accepting chemotaxis (MCP) protein family.</text>
</comment>
<proteinExistence type="inferred from homology"/>
<dbReference type="GO" id="GO:0006935">
    <property type="term" value="P:chemotaxis"/>
    <property type="evidence" value="ECO:0007669"/>
    <property type="project" value="InterPro"/>
</dbReference>
<accession>A0A272EVD0</accession>
<dbReference type="OrthoDB" id="5298208at2"/>